<dbReference type="EMBL" id="VSSQ01080291">
    <property type="protein sequence ID" value="MPN29542.1"/>
    <property type="molecule type" value="Genomic_DNA"/>
</dbReference>
<accession>A0A645GU81</accession>
<dbReference type="AlphaFoldDB" id="A0A645GU81"/>
<name>A0A645GU81_9ZZZZ</name>
<reference evidence="1" key="1">
    <citation type="submission" date="2019-08" db="EMBL/GenBank/DDBJ databases">
        <authorList>
            <person name="Kucharzyk K."/>
            <person name="Murdoch R.W."/>
            <person name="Higgins S."/>
            <person name="Loffler F."/>
        </authorList>
    </citation>
    <scope>NUCLEOTIDE SEQUENCE</scope>
</reference>
<proteinExistence type="predicted"/>
<sequence length="74" mass="8201">MVHHKVLSEVLTEAVNEGYSITGLIRSPLLGPKGNTEFLVNLRLPYAETKPVEEWIEPLFAENTSLPSDIPLAD</sequence>
<comment type="caution">
    <text evidence="1">The sequence shown here is derived from an EMBL/GenBank/DDBJ whole genome shotgun (WGS) entry which is preliminary data.</text>
</comment>
<organism evidence="1">
    <name type="scientific">bioreactor metagenome</name>
    <dbReference type="NCBI Taxonomy" id="1076179"/>
    <lineage>
        <taxon>unclassified sequences</taxon>
        <taxon>metagenomes</taxon>
        <taxon>ecological metagenomes</taxon>
    </lineage>
</organism>
<protein>
    <submittedName>
        <fullName evidence="1">Uncharacterized protein</fullName>
    </submittedName>
</protein>
<gene>
    <name evidence="1" type="ORF">SDC9_176995</name>
</gene>
<dbReference type="Gene3D" id="3.40.50.150">
    <property type="entry name" value="Vaccinia Virus protein VP39"/>
    <property type="match status" value="1"/>
</dbReference>
<evidence type="ECO:0000313" key="1">
    <source>
        <dbReference type="EMBL" id="MPN29542.1"/>
    </source>
</evidence>
<dbReference type="InterPro" id="IPR029063">
    <property type="entry name" value="SAM-dependent_MTases_sf"/>
</dbReference>